<dbReference type="GO" id="GO:0005634">
    <property type="term" value="C:nucleus"/>
    <property type="evidence" value="ECO:0007669"/>
    <property type="project" value="TreeGrafter"/>
</dbReference>
<dbReference type="AlphaFoldDB" id="A0A553RIH0"/>
<dbReference type="InterPro" id="IPR013087">
    <property type="entry name" value="Znf_C2H2_type"/>
</dbReference>
<dbReference type="Proteomes" id="UP000316079">
    <property type="component" value="Unassembled WGS sequence"/>
</dbReference>
<dbReference type="PANTHER" id="PTHR15021:SF1">
    <property type="entry name" value="ZINC FINGER PROTEIN BASONUCLIN-1"/>
    <property type="match status" value="1"/>
</dbReference>
<feature type="domain" description="C2H2-type" evidence="3">
    <location>
        <begin position="319"/>
        <end position="347"/>
    </location>
</feature>
<dbReference type="PANTHER" id="PTHR15021">
    <property type="entry name" value="DISCONNECTED-RELATED"/>
    <property type="match status" value="1"/>
</dbReference>
<feature type="region of interest" description="Disordered" evidence="2">
    <location>
        <begin position="186"/>
        <end position="205"/>
    </location>
</feature>
<feature type="region of interest" description="Disordered" evidence="2">
    <location>
        <begin position="364"/>
        <end position="438"/>
    </location>
</feature>
<evidence type="ECO:0000313" key="4">
    <source>
        <dbReference type="EMBL" id="TRZ01978.1"/>
    </source>
</evidence>
<dbReference type="InterPro" id="IPR040436">
    <property type="entry name" value="Disconnected-like"/>
</dbReference>
<keyword evidence="5" id="KW-1185">Reference proteome</keyword>
<feature type="compositionally biased region" description="Polar residues" evidence="2">
    <location>
        <begin position="406"/>
        <end position="424"/>
    </location>
</feature>
<reference evidence="4" key="2">
    <citation type="submission" date="2019-04" db="EMBL/GenBank/DDBJ databases">
        <authorList>
            <person name="Kadobianskyi M."/>
            <person name="Schulze L."/>
            <person name="Schuelke M."/>
            <person name="Judkewitz B."/>
        </authorList>
    </citation>
    <scope>NUCLEOTIDE SEQUENCE</scope>
    <source>
        <strain evidence="4">Bolton</strain>
        <tissue evidence="4">Whole-body</tissue>
    </source>
</reference>
<organism evidence="4 5">
    <name type="scientific">Danionella cerebrum</name>
    <dbReference type="NCBI Taxonomy" id="2873325"/>
    <lineage>
        <taxon>Eukaryota</taxon>
        <taxon>Metazoa</taxon>
        <taxon>Chordata</taxon>
        <taxon>Craniata</taxon>
        <taxon>Vertebrata</taxon>
        <taxon>Euteleostomi</taxon>
        <taxon>Actinopterygii</taxon>
        <taxon>Neopterygii</taxon>
        <taxon>Teleostei</taxon>
        <taxon>Ostariophysi</taxon>
        <taxon>Cypriniformes</taxon>
        <taxon>Danionidae</taxon>
        <taxon>Danioninae</taxon>
        <taxon>Danionella</taxon>
    </lineage>
</organism>
<dbReference type="EMBL" id="SRMA01024024">
    <property type="protein sequence ID" value="TRZ01978.1"/>
    <property type="molecule type" value="Genomic_DNA"/>
</dbReference>
<dbReference type="SMART" id="SM00355">
    <property type="entry name" value="ZnF_C2H2"/>
    <property type="match status" value="2"/>
</dbReference>
<keyword evidence="1" id="KW-0863">Zinc-finger</keyword>
<feature type="compositionally biased region" description="Low complexity" evidence="2">
    <location>
        <begin position="285"/>
        <end position="294"/>
    </location>
</feature>
<dbReference type="GO" id="GO:0008270">
    <property type="term" value="F:zinc ion binding"/>
    <property type="evidence" value="ECO:0007669"/>
    <property type="project" value="UniProtKB-KW"/>
</dbReference>
<keyword evidence="1" id="KW-0862">Zinc</keyword>
<dbReference type="GO" id="GO:0006356">
    <property type="term" value="P:regulation of transcription by RNA polymerase I"/>
    <property type="evidence" value="ECO:0007669"/>
    <property type="project" value="TreeGrafter"/>
</dbReference>
<dbReference type="EMBL" id="SRMA01024024">
    <property type="protein sequence ID" value="TRZ01980.1"/>
    <property type="molecule type" value="Genomic_DNA"/>
</dbReference>
<evidence type="ECO:0000256" key="1">
    <source>
        <dbReference type="PROSITE-ProRule" id="PRU00042"/>
    </source>
</evidence>
<protein>
    <recommendedName>
        <fullName evidence="3">C2H2-type domain-containing protein</fullName>
    </recommendedName>
</protein>
<dbReference type="PROSITE" id="PS00028">
    <property type="entry name" value="ZINC_FINGER_C2H2_1"/>
    <property type="match status" value="1"/>
</dbReference>
<evidence type="ECO:0000259" key="3">
    <source>
        <dbReference type="PROSITE" id="PS50157"/>
    </source>
</evidence>
<reference evidence="4 5" key="1">
    <citation type="journal article" date="2019" name="Sci. Data">
        <title>Hybrid genome assembly and annotation of Danionella translucida.</title>
        <authorList>
            <person name="Kadobianskyi M."/>
            <person name="Schulze L."/>
            <person name="Schuelke M."/>
            <person name="Judkewitz B."/>
        </authorList>
    </citation>
    <scope>NUCLEOTIDE SEQUENCE [LARGE SCALE GENOMIC DNA]</scope>
    <source>
        <strain evidence="4 5">Bolton</strain>
    </source>
</reference>
<proteinExistence type="predicted"/>
<dbReference type="Gene3D" id="3.30.160.60">
    <property type="entry name" value="Classic Zinc Finger"/>
    <property type="match status" value="1"/>
</dbReference>
<accession>A0A553RIH0</accession>
<feature type="region of interest" description="Disordered" evidence="2">
    <location>
        <begin position="284"/>
        <end position="303"/>
    </location>
</feature>
<gene>
    <name evidence="4" type="ORF">DNTS_024155</name>
</gene>
<dbReference type="PROSITE" id="PS50157">
    <property type="entry name" value="ZINC_FINGER_C2H2_2"/>
    <property type="match status" value="1"/>
</dbReference>
<keyword evidence="1" id="KW-0479">Metal-binding</keyword>
<comment type="caution">
    <text evidence="4">The sequence shown here is derived from an EMBL/GenBank/DDBJ whole genome shotgun (WGS) entry which is preliminary data.</text>
</comment>
<dbReference type="OrthoDB" id="10070972at2759"/>
<name>A0A553RIH0_9TELE</name>
<evidence type="ECO:0000256" key="2">
    <source>
        <dbReference type="SAM" id="MobiDB-lite"/>
    </source>
</evidence>
<sequence>MKERLELSGGNMAQAIRCTLVNCSCESFTPAKLKRRVCESCRHGWVAHALSKMRLRPLPAVELVDSSGVLEVASLLLFGTSAIPVRMKILLDRLFSVLTHSEVNRILSALDWSLQDYIRGYTLQDISGKVLDRWAVMSFDEEVVALQQFLRFGETKSIVERMALQDQEDQGVLVPGAYSGSEIQSFLEKSSSRPTEEQDASGSNRRHHFETALHSGGVVLPLLTSPPVYSCPAPFLSSPSGSQKPLAGLECTEVPLDGAGAFTTATTRAELLQENNSPKLELEELSLSGPSTPSEHTHGSPEVRTRCIDKSGSLKKGRVFCSACEKTFYDKGTLKIHFNAVHLKIKHRCTVEGCNMVFSSLRSRNRHSANPNPRLHMPINRNSRDKDIRGILCPGQDPGLGEDRSPSGSESKTSTGFLTRSSDPNLLDQDKAASSSLA</sequence>
<evidence type="ECO:0000313" key="5">
    <source>
        <dbReference type="Proteomes" id="UP000316079"/>
    </source>
</evidence>